<protein>
    <submittedName>
        <fullName evidence="1">Uncharacterized protein</fullName>
    </submittedName>
</protein>
<evidence type="ECO:0000313" key="1">
    <source>
        <dbReference type="EMBL" id="GBM21126.1"/>
    </source>
</evidence>
<accession>A0A4Y2DYN7</accession>
<name>A0A4Y2DYN7_ARAVE</name>
<organism evidence="1 2">
    <name type="scientific">Araneus ventricosus</name>
    <name type="common">Orbweaver spider</name>
    <name type="synonym">Epeira ventricosa</name>
    <dbReference type="NCBI Taxonomy" id="182803"/>
    <lineage>
        <taxon>Eukaryota</taxon>
        <taxon>Metazoa</taxon>
        <taxon>Ecdysozoa</taxon>
        <taxon>Arthropoda</taxon>
        <taxon>Chelicerata</taxon>
        <taxon>Arachnida</taxon>
        <taxon>Araneae</taxon>
        <taxon>Araneomorphae</taxon>
        <taxon>Entelegynae</taxon>
        <taxon>Araneoidea</taxon>
        <taxon>Araneidae</taxon>
        <taxon>Araneus</taxon>
    </lineage>
</organism>
<comment type="caution">
    <text evidence="1">The sequence shown here is derived from an EMBL/GenBank/DDBJ whole genome shotgun (WGS) entry which is preliminary data.</text>
</comment>
<dbReference type="EMBL" id="BGPR01000454">
    <property type="protein sequence ID" value="GBM21126.1"/>
    <property type="molecule type" value="Genomic_DNA"/>
</dbReference>
<dbReference type="AlphaFoldDB" id="A0A4Y2DYN7"/>
<sequence>MNGFRLSGRERGERKWRLLDFCSESCHIAGHCSRTSNIHHEAAMTGGNSTKRRFIYMKRSMQTVVSEGGPKLTFWLNRTFETIFTFSYTKYTKRKYCNRQKIRTRDFDESPRFRPP</sequence>
<reference evidence="1 2" key="1">
    <citation type="journal article" date="2019" name="Sci. Rep.">
        <title>Orb-weaving spider Araneus ventricosus genome elucidates the spidroin gene catalogue.</title>
        <authorList>
            <person name="Kono N."/>
            <person name="Nakamura H."/>
            <person name="Ohtoshi R."/>
            <person name="Moran D.A.P."/>
            <person name="Shinohara A."/>
            <person name="Yoshida Y."/>
            <person name="Fujiwara M."/>
            <person name="Mori M."/>
            <person name="Tomita M."/>
            <person name="Arakawa K."/>
        </authorList>
    </citation>
    <scope>NUCLEOTIDE SEQUENCE [LARGE SCALE GENOMIC DNA]</scope>
</reference>
<evidence type="ECO:0000313" key="2">
    <source>
        <dbReference type="Proteomes" id="UP000499080"/>
    </source>
</evidence>
<proteinExistence type="predicted"/>
<gene>
    <name evidence="1" type="ORF">AVEN_5447_1</name>
</gene>
<keyword evidence="2" id="KW-1185">Reference proteome</keyword>
<dbReference type="Proteomes" id="UP000499080">
    <property type="component" value="Unassembled WGS sequence"/>
</dbReference>